<comment type="caution">
    <text evidence="2">The sequence shown here is derived from an EMBL/GenBank/DDBJ whole genome shotgun (WGS) entry which is preliminary data.</text>
</comment>
<gene>
    <name evidence="2" type="ORF">DKG75_18665</name>
</gene>
<organism evidence="2 3">
    <name type="scientific">Zavarzinia compransoris</name>
    <dbReference type="NCBI Taxonomy" id="1264899"/>
    <lineage>
        <taxon>Bacteria</taxon>
        <taxon>Pseudomonadati</taxon>
        <taxon>Pseudomonadota</taxon>
        <taxon>Alphaproteobacteria</taxon>
        <taxon>Rhodospirillales</taxon>
        <taxon>Zavarziniaceae</taxon>
        <taxon>Zavarzinia</taxon>
    </lineage>
</organism>
<dbReference type="EMBL" id="QGLF01000005">
    <property type="protein sequence ID" value="PWR18991.1"/>
    <property type="molecule type" value="Genomic_DNA"/>
</dbReference>
<feature type="chain" id="PRO_5016395654" evidence="1">
    <location>
        <begin position="16"/>
        <end position="464"/>
    </location>
</feature>
<dbReference type="AlphaFoldDB" id="A0A317DWT4"/>
<proteinExistence type="predicted"/>
<protein>
    <submittedName>
        <fullName evidence="2">Uncharacterized protein</fullName>
    </submittedName>
</protein>
<evidence type="ECO:0000313" key="2">
    <source>
        <dbReference type="EMBL" id="PWR18991.1"/>
    </source>
</evidence>
<dbReference type="Proteomes" id="UP000246077">
    <property type="component" value="Unassembled WGS sequence"/>
</dbReference>
<name>A0A317DWT4_9PROT</name>
<keyword evidence="3" id="KW-1185">Reference proteome</keyword>
<evidence type="ECO:0000313" key="3">
    <source>
        <dbReference type="Proteomes" id="UP000246077"/>
    </source>
</evidence>
<accession>A0A317DWT4</accession>
<reference evidence="3" key="1">
    <citation type="submission" date="2018-05" db="EMBL/GenBank/DDBJ databases">
        <title>Zavarzinia sp. HR-AS.</title>
        <authorList>
            <person name="Lee Y."/>
            <person name="Jeon C.O."/>
        </authorList>
    </citation>
    <scope>NUCLEOTIDE SEQUENCE [LARGE SCALE GENOMIC DNA]</scope>
    <source>
        <strain evidence="3">DSM 1231</strain>
    </source>
</reference>
<evidence type="ECO:0000256" key="1">
    <source>
        <dbReference type="SAM" id="SignalP"/>
    </source>
</evidence>
<sequence>MLLLLAAALPATALAGRLCLLPVGDGAPGAADLGDAWRIVRKIDSFHGRPRPIMQGGNRRGVWTIDENRRLVPYGGPYPTFGLAARYLHDPATDRLVGIDRTGLYVAPAADGRFQPLATPPGFRFYDIALARGQVYVGVADAGVHRLAGPTLVPAFPPAVWTVREVEGMPGLLATAADGLILHVGEGAVQTPLYTLAKTTGDYLLTADLLPGNRLLLRSQKETVAIDLDWADGTPRPRAVHRLERRQTNRAAADLVSKALGLYLTLSDAEPGRLLRLGAAGLETVASLPLRPHPFTDLPALGLVLVNAGHVSDRIGNGGLYAYDGDRLVPIPDSGADAIGTWTWIRPAETIGKILIYSERGLFELGPDLRIRPLPPPEGFPAGEAIRDIAEMPASRRVAVITAGGLYTIDAEGRAETVAGGRDHEFPHLPSPAYLQGRQELLIVAGDRLLLLADEALSGPCPPP</sequence>
<feature type="signal peptide" evidence="1">
    <location>
        <begin position="1"/>
        <end position="15"/>
    </location>
</feature>
<keyword evidence="1" id="KW-0732">Signal</keyword>